<reference evidence="5" key="1">
    <citation type="submission" date="2016-03" db="EMBL/GenBank/DDBJ databases">
        <title>Mechanisms controlling the formation of the plant cell surface in tip-growing cells are functionally conserved among land plants.</title>
        <authorList>
            <person name="Honkanen S."/>
            <person name="Jones V.A."/>
            <person name="Morieri G."/>
            <person name="Champion C."/>
            <person name="Hetherington A.J."/>
            <person name="Kelly S."/>
            <person name="Saint-Marcoux D."/>
            <person name="Proust H."/>
            <person name="Prescott H."/>
            <person name="Dolan L."/>
        </authorList>
    </citation>
    <scope>NUCLEOTIDE SEQUENCE [LARGE SCALE GENOMIC DNA]</scope>
    <source>
        <tissue evidence="5">Whole gametophyte</tissue>
    </source>
</reference>
<comment type="pathway">
    <text evidence="1">Protein modification; protein ubiquitination.</text>
</comment>
<dbReference type="UniPathway" id="UPA00143"/>
<dbReference type="GO" id="GO:0016567">
    <property type="term" value="P:protein ubiquitination"/>
    <property type="evidence" value="ECO:0007669"/>
    <property type="project" value="UniProtKB-UniPathway"/>
</dbReference>
<comment type="similarity">
    <text evidence="2">Belongs to the SKP1 family.</text>
</comment>
<dbReference type="InterPro" id="IPR016897">
    <property type="entry name" value="SKP1"/>
</dbReference>
<sequence length="182" mass="21007">MYEGFEGMEEEQVGPWEFEVMADTTSEQLSHEQPTVVRLWSADNVEFQVDREVVCEFQSLRHMVQERAYEDAPIHLDRISSKLLSKVLKYCEYHVSNRRRRHANENSAEVFLDAEKAWDTEYLKVDRSVLFALLEVSLEWNIEGLLALTLSTIVKQIYDGSRKIADDEEEGNGNVSGSESVD</sequence>
<evidence type="ECO:0000256" key="1">
    <source>
        <dbReference type="ARBA" id="ARBA00004906"/>
    </source>
</evidence>
<dbReference type="InterPro" id="IPR011333">
    <property type="entry name" value="SKP1/BTB/POZ_sf"/>
</dbReference>
<evidence type="ECO:0000313" key="5">
    <source>
        <dbReference type="EMBL" id="OAE21869.1"/>
    </source>
</evidence>
<evidence type="ECO:0000259" key="4">
    <source>
        <dbReference type="Pfam" id="PF03931"/>
    </source>
</evidence>
<feature type="domain" description="SKP1 component POZ" evidence="4">
    <location>
        <begin position="36"/>
        <end position="95"/>
    </location>
</feature>
<keyword evidence="3" id="KW-0833">Ubl conjugation pathway</keyword>
<evidence type="ECO:0000313" key="6">
    <source>
        <dbReference type="Proteomes" id="UP000077202"/>
    </source>
</evidence>
<dbReference type="SUPFAM" id="SSF54695">
    <property type="entry name" value="POZ domain"/>
    <property type="match status" value="1"/>
</dbReference>
<dbReference type="SMART" id="SM00512">
    <property type="entry name" value="Skp1"/>
    <property type="match status" value="1"/>
</dbReference>
<dbReference type="GO" id="GO:0006511">
    <property type="term" value="P:ubiquitin-dependent protein catabolic process"/>
    <property type="evidence" value="ECO:0007669"/>
    <property type="project" value="InterPro"/>
</dbReference>
<accession>A0A176VLN3</accession>
<dbReference type="InterPro" id="IPR016073">
    <property type="entry name" value="Skp1_comp_POZ"/>
</dbReference>
<dbReference type="InterPro" id="IPR036296">
    <property type="entry name" value="SKP1-like_dim_sf"/>
</dbReference>
<protein>
    <recommendedName>
        <fullName evidence="4">SKP1 component POZ domain-containing protein</fullName>
    </recommendedName>
</protein>
<dbReference type="PANTHER" id="PTHR11165">
    <property type="entry name" value="SKP1"/>
    <property type="match status" value="1"/>
</dbReference>
<dbReference type="AlphaFoldDB" id="A0A176VLN3"/>
<dbReference type="Pfam" id="PF03931">
    <property type="entry name" value="Skp1_POZ"/>
    <property type="match status" value="1"/>
</dbReference>
<gene>
    <name evidence="5" type="ORF">AXG93_1998s1060</name>
</gene>
<dbReference type="SUPFAM" id="SSF81382">
    <property type="entry name" value="Skp1 dimerisation domain-like"/>
    <property type="match status" value="1"/>
</dbReference>
<dbReference type="GO" id="GO:0009867">
    <property type="term" value="P:jasmonic acid mediated signaling pathway"/>
    <property type="evidence" value="ECO:0007669"/>
    <property type="project" value="UniProtKB-ARBA"/>
</dbReference>
<evidence type="ECO:0000256" key="3">
    <source>
        <dbReference type="ARBA" id="ARBA00022786"/>
    </source>
</evidence>
<keyword evidence="6" id="KW-1185">Reference proteome</keyword>
<evidence type="ECO:0000256" key="2">
    <source>
        <dbReference type="ARBA" id="ARBA00009993"/>
    </source>
</evidence>
<dbReference type="Proteomes" id="UP000077202">
    <property type="component" value="Unassembled WGS sequence"/>
</dbReference>
<organism evidence="5 6">
    <name type="scientific">Marchantia polymorpha subsp. ruderalis</name>
    <dbReference type="NCBI Taxonomy" id="1480154"/>
    <lineage>
        <taxon>Eukaryota</taxon>
        <taxon>Viridiplantae</taxon>
        <taxon>Streptophyta</taxon>
        <taxon>Embryophyta</taxon>
        <taxon>Marchantiophyta</taxon>
        <taxon>Marchantiopsida</taxon>
        <taxon>Marchantiidae</taxon>
        <taxon>Marchantiales</taxon>
        <taxon>Marchantiaceae</taxon>
        <taxon>Marchantia</taxon>
    </lineage>
</organism>
<name>A0A176VLN3_MARPO</name>
<dbReference type="InterPro" id="IPR001232">
    <property type="entry name" value="SKP1-like"/>
</dbReference>
<comment type="caution">
    <text evidence="5">The sequence shown here is derived from an EMBL/GenBank/DDBJ whole genome shotgun (WGS) entry which is preliminary data.</text>
</comment>
<dbReference type="EMBL" id="LVLJ01003327">
    <property type="protein sequence ID" value="OAE21869.1"/>
    <property type="molecule type" value="Genomic_DNA"/>
</dbReference>
<proteinExistence type="inferred from homology"/>
<dbReference type="Gene3D" id="3.30.710.10">
    <property type="entry name" value="Potassium Channel Kv1.1, Chain A"/>
    <property type="match status" value="1"/>
</dbReference>